<gene>
    <name evidence="2" type="ORF">JKP88DRAFT_289339</name>
</gene>
<feature type="region of interest" description="Disordered" evidence="1">
    <location>
        <begin position="94"/>
        <end position="124"/>
    </location>
</feature>
<accession>A0A835Z1B3</accession>
<evidence type="ECO:0000256" key="1">
    <source>
        <dbReference type="SAM" id="MobiDB-lite"/>
    </source>
</evidence>
<protein>
    <submittedName>
        <fullName evidence="2">Uncharacterized protein</fullName>
    </submittedName>
</protein>
<comment type="caution">
    <text evidence="2">The sequence shown here is derived from an EMBL/GenBank/DDBJ whole genome shotgun (WGS) entry which is preliminary data.</text>
</comment>
<name>A0A835Z1B3_9STRA</name>
<feature type="compositionally biased region" description="Basic and acidic residues" evidence="1">
    <location>
        <begin position="105"/>
        <end position="124"/>
    </location>
</feature>
<evidence type="ECO:0000313" key="2">
    <source>
        <dbReference type="EMBL" id="KAG5185235.1"/>
    </source>
</evidence>
<dbReference type="EMBL" id="JAFCMP010000136">
    <property type="protein sequence ID" value="KAG5185235.1"/>
    <property type="molecule type" value="Genomic_DNA"/>
</dbReference>
<dbReference type="Proteomes" id="UP000664859">
    <property type="component" value="Unassembled WGS sequence"/>
</dbReference>
<keyword evidence="3" id="KW-1185">Reference proteome</keyword>
<organism evidence="2 3">
    <name type="scientific">Tribonema minus</name>
    <dbReference type="NCBI Taxonomy" id="303371"/>
    <lineage>
        <taxon>Eukaryota</taxon>
        <taxon>Sar</taxon>
        <taxon>Stramenopiles</taxon>
        <taxon>Ochrophyta</taxon>
        <taxon>PX clade</taxon>
        <taxon>Xanthophyceae</taxon>
        <taxon>Tribonematales</taxon>
        <taxon>Tribonemataceae</taxon>
        <taxon>Tribonema</taxon>
    </lineage>
</organism>
<sequence>MNPAQDLQSGFDERWTVRAWSAAAAAARAAARALASVASLHRCHTPAARARRVHTLARDRIARASVGCGAAAAAAAAHVLPRLAAARASAEEDGGGAAALAGVDEGAREEPEAEARQPDALVEEPHVPERPVLCRCVRCLLRYGHAGGKHPRARATPDRTGVVVTESTCDVSEHLDLRLYTARKQLDQSLKFMPQRSDRRPNFRSAVSSRDLQRDRVNRMLARQLRQCRELAGVGA</sequence>
<evidence type="ECO:0000313" key="3">
    <source>
        <dbReference type="Proteomes" id="UP000664859"/>
    </source>
</evidence>
<reference evidence="2" key="1">
    <citation type="submission" date="2021-02" db="EMBL/GenBank/DDBJ databases">
        <title>First Annotated Genome of the Yellow-green Alga Tribonema minus.</title>
        <authorList>
            <person name="Mahan K.M."/>
        </authorList>
    </citation>
    <scope>NUCLEOTIDE SEQUENCE</scope>
    <source>
        <strain evidence="2">UTEX B ZZ1240</strain>
    </source>
</reference>
<dbReference type="AlphaFoldDB" id="A0A835Z1B3"/>
<proteinExistence type="predicted"/>